<keyword evidence="2" id="KW-0813">Transport</keyword>
<comment type="caution">
    <text evidence="9">The sequence shown here is derived from an EMBL/GenBank/DDBJ whole genome shotgun (WGS) entry which is preliminary data.</text>
</comment>
<evidence type="ECO:0000256" key="2">
    <source>
        <dbReference type="ARBA" id="ARBA00022448"/>
    </source>
</evidence>
<evidence type="ECO:0000256" key="7">
    <source>
        <dbReference type="SAM" id="Phobius"/>
    </source>
</evidence>
<dbReference type="PANTHER" id="PTHR23513">
    <property type="entry name" value="INTEGRAL MEMBRANE EFFLUX PROTEIN-RELATED"/>
    <property type="match status" value="1"/>
</dbReference>
<evidence type="ECO:0000259" key="8">
    <source>
        <dbReference type="PROSITE" id="PS50850"/>
    </source>
</evidence>
<dbReference type="EMBL" id="WEZQ01000014">
    <property type="protein sequence ID" value="MYV17565.1"/>
    <property type="molecule type" value="Genomic_DNA"/>
</dbReference>
<protein>
    <submittedName>
        <fullName evidence="9">MFS transporter</fullName>
    </submittedName>
</protein>
<dbReference type="GO" id="GO:0022857">
    <property type="term" value="F:transmembrane transporter activity"/>
    <property type="evidence" value="ECO:0007669"/>
    <property type="project" value="InterPro"/>
</dbReference>
<dbReference type="PANTHER" id="PTHR23513:SF6">
    <property type="entry name" value="MAJOR FACILITATOR SUPERFAMILY ASSOCIATED DOMAIN-CONTAINING PROTEIN"/>
    <property type="match status" value="1"/>
</dbReference>
<organism evidence="9 10">
    <name type="scientific">Furfurilactobacillus milii</name>
    <dbReference type="NCBI Taxonomy" id="2888272"/>
    <lineage>
        <taxon>Bacteria</taxon>
        <taxon>Bacillati</taxon>
        <taxon>Bacillota</taxon>
        <taxon>Bacilli</taxon>
        <taxon>Lactobacillales</taxon>
        <taxon>Lactobacillaceae</taxon>
        <taxon>Furfurilactobacillus</taxon>
    </lineage>
</organism>
<feature type="transmembrane region" description="Helical" evidence="7">
    <location>
        <begin position="145"/>
        <end position="165"/>
    </location>
</feature>
<dbReference type="InterPro" id="IPR011701">
    <property type="entry name" value="MFS"/>
</dbReference>
<feature type="transmembrane region" description="Helical" evidence="7">
    <location>
        <begin position="277"/>
        <end position="297"/>
    </location>
</feature>
<evidence type="ECO:0000256" key="4">
    <source>
        <dbReference type="ARBA" id="ARBA00022692"/>
    </source>
</evidence>
<dbReference type="Proteomes" id="UP000449209">
    <property type="component" value="Unassembled WGS sequence"/>
</dbReference>
<dbReference type="Gene3D" id="1.20.1250.20">
    <property type="entry name" value="MFS general substrate transporter like domains"/>
    <property type="match status" value="1"/>
</dbReference>
<keyword evidence="4 7" id="KW-0812">Transmembrane</keyword>
<reference evidence="9 10" key="1">
    <citation type="journal article" date="2019" name="Appl. Environ. Microbiol.">
        <title>Genetic determinants of hydroxycinnamic acid metabolism in heterofermentative lactobacilli.</title>
        <authorList>
            <person name="Gaur G."/>
            <person name="Oh J.H."/>
            <person name="Filannino P."/>
            <person name="Gobbetti M."/>
            <person name="van Pijkeren J.P."/>
            <person name="Ganzle M.G."/>
        </authorList>
    </citation>
    <scope>NUCLEOTIDE SEQUENCE [LARGE SCALE GENOMIC DNA]</scope>
    <source>
        <strain evidence="9 10">C5</strain>
    </source>
</reference>
<feature type="transmembrane region" description="Helical" evidence="7">
    <location>
        <begin position="12"/>
        <end position="34"/>
    </location>
</feature>
<feature type="transmembrane region" description="Helical" evidence="7">
    <location>
        <begin position="40"/>
        <end position="61"/>
    </location>
</feature>
<dbReference type="RefSeq" id="WP_161003939.1">
    <property type="nucleotide sequence ID" value="NZ_WEZQ01000014.1"/>
</dbReference>
<evidence type="ECO:0000256" key="1">
    <source>
        <dbReference type="ARBA" id="ARBA00004651"/>
    </source>
</evidence>
<feature type="transmembrane region" description="Helical" evidence="7">
    <location>
        <begin position="99"/>
        <end position="124"/>
    </location>
</feature>
<keyword evidence="3" id="KW-1003">Cell membrane</keyword>
<comment type="subcellular location">
    <subcellularLocation>
        <location evidence="1">Cell membrane</location>
        <topology evidence="1">Multi-pass membrane protein</topology>
    </subcellularLocation>
</comment>
<gene>
    <name evidence="9" type="ORF">GB993_08610</name>
</gene>
<dbReference type="InterPro" id="IPR036259">
    <property type="entry name" value="MFS_trans_sf"/>
</dbReference>
<feature type="transmembrane region" description="Helical" evidence="7">
    <location>
        <begin position="73"/>
        <end position="93"/>
    </location>
</feature>
<keyword evidence="6 7" id="KW-0472">Membrane</keyword>
<dbReference type="Pfam" id="PF07690">
    <property type="entry name" value="MFS_1"/>
    <property type="match status" value="1"/>
</dbReference>
<feature type="transmembrane region" description="Helical" evidence="7">
    <location>
        <begin position="245"/>
        <end position="265"/>
    </location>
</feature>
<dbReference type="PROSITE" id="PS50850">
    <property type="entry name" value="MFS"/>
    <property type="match status" value="1"/>
</dbReference>
<evidence type="ECO:0000256" key="5">
    <source>
        <dbReference type="ARBA" id="ARBA00022989"/>
    </source>
</evidence>
<evidence type="ECO:0000256" key="3">
    <source>
        <dbReference type="ARBA" id="ARBA00022475"/>
    </source>
</evidence>
<feature type="domain" description="Major facilitator superfamily (MFS) profile" evidence="8">
    <location>
        <begin position="7"/>
        <end position="394"/>
    </location>
</feature>
<feature type="transmembrane region" description="Helical" evidence="7">
    <location>
        <begin position="215"/>
        <end position="239"/>
    </location>
</feature>
<feature type="transmembrane region" description="Helical" evidence="7">
    <location>
        <begin position="370"/>
        <end position="389"/>
    </location>
</feature>
<feature type="transmembrane region" description="Helical" evidence="7">
    <location>
        <begin position="171"/>
        <end position="188"/>
    </location>
</feature>
<sequence>MIKSRFNFQFLWLSFTVSTLGDWLLKIALPIAIYQLTGSGAQMAFIYGIQFLPWLFISVFSGIMADRFEERQILFWGNLGAALATSCLAILVHSHTTGFWFYLLIFVQASFAPLMHPAFQSIIARIVDPSRLYKANASLQVVDNTLSLIGPMVGGLLTALIAPQLAVSIDAASFLLAAILSFAVHPSAKRQTALISESTVSAIKAGFVASYQNKIVWYGALLFFWTNLGTNMFAANFIYFMRHSLHTSVSIAGITMGLAGIGAIIGSLATPWLSRHFSAGTLIVGTTLLAGVSLVGVGLSHHFLSVAAFYALVNFCGNVNAVVFFSLRQTVIPQAILGRVVSVTRMISYASIPIGSFLGAGLVAAHWPLAVIIVMAGMIRFGAGVFGWFTPLNRSSTVN</sequence>
<evidence type="ECO:0000313" key="10">
    <source>
        <dbReference type="Proteomes" id="UP000449209"/>
    </source>
</evidence>
<proteinExistence type="predicted"/>
<dbReference type="InterPro" id="IPR020846">
    <property type="entry name" value="MFS_dom"/>
</dbReference>
<keyword evidence="5 7" id="KW-1133">Transmembrane helix</keyword>
<dbReference type="GO" id="GO:0005886">
    <property type="term" value="C:plasma membrane"/>
    <property type="evidence" value="ECO:0007669"/>
    <property type="project" value="UniProtKB-SubCell"/>
</dbReference>
<feature type="transmembrane region" description="Helical" evidence="7">
    <location>
        <begin position="346"/>
        <end position="364"/>
    </location>
</feature>
<dbReference type="CDD" id="cd06173">
    <property type="entry name" value="MFS_MefA_like"/>
    <property type="match status" value="1"/>
</dbReference>
<evidence type="ECO:0000256" key="6">
    <source>
        <dbReference type="ARBA" id="ARBA00023136"/>
    </source>
</evidence>
<name>A0A6N9I3N0_9LACO</name>
<dbReference type="SUPFAM" id="SSF103473">
    <property type="entry name" value="MFS general substrate transporter"/>
    <property type="match status" value="1"/>
</dbReference>
<dbReference type="AlphaFoldDB" id="A0A6N9I3N0"/>
<dbReference type="OrthoDB" id="212436at2"/>
<evidence type="ECO:0000313" key="9">
    <source>
        <dbReference type="EMBL" id="MYV17565.1"/>
    </source>
</evidence>
<feature type="transmembrane region" description="Helical" evidence="7">
    <location>
        <begin position="303"/>
        <end position="325"/>
    </location>
</feature>
<accession>A0A6N9I3N0</accession>